<sequence length="626" mass="70041">MPLRLEDYALLGDTHTAALVGYDGSIDWLCIPRFDSDACFAALLGRPEHGQWLLAPGDRARPLARRYRGDSLVLETEYAGPEGRARVIDCMPVHTPTDGPGGNGQPTVIRIVEGLQGRVRFHSRLRPRFDYGLTPPWLRPEGRRVRAYAGPDVLVIDSDADLTVRDGDCTADFSVRAGDRVGFRMAWRGPRDEEPGPFGTAEAVGTAEDTERWWQTWADQCTHTGEYRDAVVRSLVTLKALSYSPSGGIVAAPTTSLPERLGGVRNWDYRYCWLRDATFTLLTLLDAGYEQEAVAWREWLLRALAGAPRRMNILYGIEGERLLTEAELDWLPGYEHSRPVRIGNAASGQLQLDVHGELMDALHQARVRGIPPDQDAWRVQQVLMDFLESHWRDPDNGIWEMRGPRRDFTHSKVMAWVAADRAVKAVEEFGLDGPADRWRRLRHEIHRDVCAYGYDTERETFTQYYGSTTLDASLLLIPSVGFLPADDPRMKGTVAAVERELLADGFVQRYTMGPRTAAVDGLPTGEGAFLPCTFWLADNYILQGRRQEGRELFERLLAVRNDLGLLSEEYDTGHRRLIGNFPQALSHIPLVDTAQNLSSEQGPAQRRSGAGRSAAVSPRASARRPS</sequence>
<dbReference type="Proteomes" id="UP000230407">
    <property type="component" value="Unassembled WGS sequence"/>
</dbReference>
<evidence type="ECO:0000256" key="8">
    <source>
        <dbReference type="ARBA" id="ARBA00030473"/>
    </source>
</evidence>
<evidence type="ECO:0000259" key="13">
    <source>
        <dbReference type="Pfam" id="PF00723"/>
    </source>
</evidence>
<accession>A0A2M8LTA9</accession>
<dbReference type="FunFam" id="1.50.10.10:FF:000005">
    <property type="entry name" value="Glycosyl hydrolase, glucoamylase"/>
    <property type="match status" value="1"/>
</dbReference>
<dbReference type="EMBL" id="PGGW01000067">
    <property type="protein sequence ID" value="PJE95159.1"/>
    <property type="molecule type" value="Genomic_DNA"/>
</dbReference>
<comment type="caution">
    <text evidence="15">The sequence shown here is derived from an EMBL/GenBank/DDBJ whole genome shotgun (WGS) entry which is preliminary data.</text>
</comment>
<evidence type="ECO:0000313" key="16">
    <source>
        <dbReference type="Proteomes" id="UP000230407"/>
    </source>
</evidence>
<feature type="region of interest" description="Disordered" evidence="12">
    <location>
        <begin position="596"/>
        <end position="626"/>
    </location>
</feature>
<dbReference type="AlphaFoldDB" id="A0A2M8LTA9"/>
<keyword evidence="6" id="KW-0119">Carbohydrate metabolism</keyword>
<keyword evidence="5" id="KW-0378">Hydrolase</keyword>
<evidence type="ECO:0000256" key="12">
    <source>
        <dbReference type="SAM" id="MobiDB-lite"/>
    </source>
</evidence>
<evidence type="ECO:0000313" key="15">
    <source>
        <dbReference type="EMBL" id="PJE95159.1"/>
    </source>
</evidence>
<dbReference type="InterPro" id="IPR045582">
    <property type="entry name" value="Trehalase-like_N"/>
</dbReference>
<evidence type="ECO:0000256" key="2">
    <source>
        <dbReference type="ARBA" id="ARBA00006188"/>
    </source>
</evidence>
<evidence type="ECO:0000256" key="4">
    <source>
        <dbReference type="ARBA" id="ARBA00019905"/>
    </source>
</evidence>
<dbReference type="InterPro" id="IPR008928">
    <property type="entry name" value="6-hairpin_glycosidase_sf"/>
</dbReference>
<dbReference type="InterPro" id="IPR012341">
    <property type="entry name" value="6hp_glycosidase-like_sf"/>
</dbReference>
<evidence type="ECO:0000256" key="10">
    <source>
        <dbReference type="ARBA" id="ARBA00053030"/>
    </source>
</evidence>
<dbReference type="InterPro" id="IPR011613">
    <property type="entry name" value="GH15-like"/>
</dbReference>
<evidence type="ECO:0000256" key="7">
    <source>
        <dbReference type="ARBA" id="ARBA00023295"/>
    </source>
</evidence>
<reference evidence="15 16" key="1">
    <citation type="submission" date="2017-11" db="EMBL/GenBank/DDBJ databases">
        <title>Streptomyces carmine sp. nov., a novel actinomycete isolated from Sophora alopecuroides in Xinjiang, China.</title>
        <authorList>
            <person name="Wang Y."/>
            <person name="Luo X."/>
            <person name="Wan C."/>
            <person name="Zhang L."/>
        </authorList>
    </citation>
    <scope>NUCLEOTIDE SEQUENCE [LARGE SCALE GENOMIC DNA]</scope>
    <source>
        <strain evidence="15 16">TRM SA0054</strain>
    </source>
</reference>
<comment type="similarity">
    <text evidence="2">Belongs to the glycosyl hydrolase 15 family.</text>
</comment>
<feature type="domain" description="GH15-like" evidence="13">
    <location>
        <begin position="226"/>
        <end position="594"/>
    </location>
</feature>
<dbReference type="GO" id="GO:0004555">
    <property type="term" value="F:alpha,alpha-trehalase activity"/>
    <property type="evidence" value="ECO:0007669"/>
    <property type="project" value="UniProtKB-EC"/>
</dbReference>
<keyword evidence="7" id="KW-0326">Glycosidase</keyword>
<proteinExistence type="inferred from homology"/>
<protein>
    <recommendedName>
        <fullName evidence="4">Trehalase</fullName>
        <ecNumber evidence="3">3.2.1.28</ecNumber>
    </recommendedName>
    <alternativeName>
        <fullName evidence="8">Alpha,alpha-trehalase</fullName>
    </alternativeName>
    <alternativeName>
        <fullName evidence="9">Alpha,alpha-trehalose glucohydrolase</fullName>
    </alternativeName>
</protein>
<evidence type="ECO:0000259" key="14">
    <source>
        <dbReference type="Pfam" id="PF19291"/>
    </source>
</evidence>
<feature type="compositionally biased region" description="Low complexity" evidence="12">
    <location>
        <begin position="602"/>
        <end position="620"/>
    </location>
</feature>
<dbReference type="Pfam" id="PF19291">
    <property type="entry name" value="TREH_N"/>
    <property type="match status" value="1"/>
</dbReference>
<evidence type="ECO:0000256" key="1">
    <source>
        <dbReference type="ARBA" id="ARBA00001576"/>
    </source>
</evidence>
<organism evidence="15 16">
    <name type="scientific">Streptomyces carminius</name>
    <dbReference type="NCBI Taxonomy" id="2665496"/>
    <lineage>
        <taxon>Bacteria</taxon>
        <taxon>Bacillati</taxon>
        <taxon>Actinomycetota</taxon>
        <taxon>Actinomycetes</taxon>
        <taxon>Kitasatosporales</taxon>
        <taxon>Streptomycetaceae</taxon>
        <taxon>Streptomyces</taxon>
    </lineage>
</organism>
<evidence type="ECO:0000256" key="6">
    <source>
        <dbReference type="ARBA" id="ARBA00023277"/>
    </source>
</evidence>
<gene>
    <name evidence="15" type="ORF">CUT44_26370</name>
</gene>
<dbReference type="PANTHER" id="PTHR31616:SF0">
    <property type="entry name" value="GLUCAN 1,4-ALPHA-GLUCOSIDASE"/>
    <property type="match status" value="1"/>
</dbReference>
<dbReference type="Gene3D" id="1.50.10.10">
    <property type="match status" value="1"/>
</dbReference>
<comment type="cofactor">
    <cofactor evidence="10">
        <name>phosphate</name>
        <dbReference type="ChEBI" id="CHEBI:43474"/>
    </cofactor>
</comment>
<evidence type="ECO:0000256" key="5">
    <source>
        <dbReference type="ARBA" id="ARBA00022801"/>
    </source>
</evidence>
<keyword evidence="16" id="KW-1185">Reference proteome</keyword>
<comment type="pathway">
    <text evidence="11">Glycan degradation; trehalose degradation; D-glucose from alpha,alpha-trehalose: step 1/1.</text>
</comment>
<dbReference type="SUPFAM" id="SSF48208">
    <property type="entry name" value="Six-hairpin glycosidases"/>
    <property type="match status" value="1"/>
</dbReference>
<evidence type="ECO:0000256" key="9">
    <source>
        <dbReference type="ARBA" id="ARBA00031637"/>
    </source>
</evidence>
<dbReference type="PANTHER" id="PTHR31616">
    <property type="entry name" value="TREHALASE"/>
    <property type="match status" value="1"/>
</dbReference>
<evidence type="ECO:0000256" key="3">
    <source>
        <dbReference type="ARBA" id="ARBA00012757"/>
    </source>
</evidence>
<dbReference type="Pfam" id="PF00723">
    <property type="entry name" value="Glyco_hydro_15"/>
    <property type="match status" value="1"/>
</dbReference>
<dbReference type="GO" id="GO:0005993">
    <property type="term" value="P:trehalose catabolic process"/>
    <property type="evidence" value="ECO:0007669"/>
    <property type="project" value="UniProtKB-ARBA"/>
</dbReference>
<dbReference type="EC" id="3.2.1.28" evidence="3"/>
<evidence type="ECO:0000256" key="11">
    <source>
        <dbReference type="ARBA" id="ARBA00060615"/>
    </source>
</evidence>
<dbReference type="RefSeq" id="WP_100204410.1">
    <property type="nucleotide sequence ID" value="NZ_PGGW01000067.1"/>
</dbReference>
<comment type="catalytic activity">
    <reaction evidence="1">
        <text>alpha,alpha-trehalose + H2O = alpha-D-glucose + beta-D-glucose</text>
        <dbReference type="Rhea" id="RHEA:32675"/>
        <dbReference type="ChEBI" id="CHEBI:15377"/>
        <dbReference type="ChEBI" id="CHEBI:15903"/>
        <dbReference type="ChEBI" id="CHEBI:16551"/>
        <dbReference type="ChEBI" id="CHEBI:17925"/>
        <dbReference type="EC" id="3.2.1.28"/>
    </reaction>
</comment>
<name>A0A2M8LTA9_9ACTN</name>
<feature type="domain" description="Trehalase-like N-terminal" evidence="14">
    <location>
        <begin position="4"/>
        <end position="156"/>
    </location>
</feature>